<evidence type="ECO:0000313" key="3">
    <source>
        <dbReference type="Proteomes" id="UP001596445"/>
    </source>
</evidence>
<protein>
    <submittedName>
        <fullName evidence="2">KTSC domain-containing protein</fullName>
    </submittedName>
</protein>
<reference evidence="2 3" key="1">
    <citation type="journal article" date="2019" name="Int. J. Syst. Evol. Microbiol.">
        <title>The Global Catalogue of Microorganisms (GCM) 10K type strain sequencing project: providing services to taxonomists for standard genome sequencing and annotation.</title>
        <authorList>
            <consortium name="The Broad Institute Genomics Platform"/>
            <consortium name="The Broad Institute Genome Sequencing Center for Infectious Disease"/>
            <person name="Wu L."/>
            <person name="Ma J."/>
        </authorList>
    </citation>
    <scope>NUCLEOTIDE SEQUENCE [LARGE SCALE GENOMIC DNA]</scope>
    <source>
        <strain evidence="2 3">JCM 30072</strain>
    </source>
</reference>
<evidence type="ECO:0000259" key="1">
    <source>
        <dbReference type="Pfam" id="PF13619"/>
    </source>
</evidence>
<dbReference type="GeneID" id="91975668"/>
<dbReference type="AlphaFoldDB" id="A0ABD5W6X3"/>
<dbReference type="InterPro" id="IPR025309">
    <property type="entry name" value="KTSC_dom"/>
</dbReference>
<keyword evidence="3" id="KW-1185">Reference proteome</keyword>
<comment type="caution">
    <text evidence="2">The sequence shown here is derived from an EMBL/GenBank/DDBJ whole genome shotgun (WGS) entry which is preliminary data.</text>
</comment>
<accession>A0ABD5W6X3</accession>
<gene>
    <name evidence="2" type="ORF">ACFQQG_13390</name>
</gene>
<sequence>MKRAPVSSSNLSSVGYDESNQVLEIEFHGGRVYQYFDVPKRIHQELMNASSHGKYFHRNIEDKYRYDQIK</sequence>
<organism evidence="2 3">
    <name type="scientific">Halovenus salina</name>
    <dbReference type="NCBI Taxonomy" id="1510225"/>
    <lineage>
        <taxon>Archaea</taxon>
        <taxon>Methanobacteriati</taxon>
        <taxon>Methanobacteriota</taxon>
        <taxon>Stenosarchaea group</taxon>
        <taxon>Halobacteria</taxon>
        <taxon>Halobacteriales</taxon>
        <taxon>Haloarculaceae</taxon>
        <taxon>Halovenus</taxon>
    </lineage>
</organism>
<dbReference type="RefSeq" id="WP_123537106.1">
    <property type="nucleotide sequence ID" value="NZ_CP112972.1"/>
</dbReference>
<evidence type="ECO:0000313" key="2">
    <source>
        <dbReference type="EMBL" id="MFC7058988.1"/>
    </source>
</evidence>
<name>A0ABD5W6X3_9EURY</name>
<proteinExistence type="predicted"/>
<feature type="domain" description="KTSC" evidence="1">
    <location>
        <begin position="7"/>
        <end position="64"/>
    </location>
</feature>
<dbReference type="Proteomes" id="UP001596445">
    <property type="component" value="Unassembled WGS sequence"/>
</dbReference>
<dbReference type="Pfam" id="PF13619">
    <property type="entry name" value="KTSC"/>
    <property type="match status" value="1"/>
</dbReference>
<dbReference type="EMBL" id="JBHSZI010000001">
    <property type="protein sequence ID" value="MFC7058988.1"/>
    <property type="molecule type" value="Genomic_DNA"/>
</dbReference>